<dbReference type="PANTHER" id="PTHR12714:SF24">
    <property type="entry name" value="SLR1182 PROTEIN"/>
    <property type="match status" value="1"/>
</dbReference>
<dbReference type="Proteomes" id="UP000281094">
    <property type="component" value="Unassembled WGS sequence"/>
</dbReference>
<evidence type="ECO:0000256" key="1">
    <source>
        <dbReference type="ARBA" id="ARBA00004127"/>
    </source>
</evidence>
<evidence type="ECO:0000256" key="5">
    <source>
        <dbReference type="SAM" id="MobiDB-lite"/>
    </source>
</evidence>
<dbReference type="GO" id="GO:0032259">
    <property type="term" value="P:methylation"/>
    <property type="evidence" value="ECO:0007669"/>
    <property type="project" value="UniProtKB-KW"/>
</dbReference>
<feature type="transmembrane region" description="Helical" evidence="6">
    <location>
        <begin position="120"/>
        <end position="145"/>
    </location>
</feature>
<reference evidence="7 8" key="1">
    <citation type="submission" date="2018-10" db="EMBL/GenBank/DDBJ databases">
        <title>Notoacmeibacter sp. M2BS9Y-3-1, whole genome shotgun sequence.</title>
        <authorList>
            <person name="Tuo L."/>
        </authorList>
    </citation>
    <scope>NUCLEOTIDE SEQUENCE [LARGE SCALE GENOMIC DNA]</scope>
    <source>
        <strain evidence="7 8">M2BS9Y-3-1</strain>
    </source>
</reference>
<feature type="transmembrane region" description="Helical" evidence="6">
    <location>
        <begin position="33"/>
        <end position="55"/>
    </location>
</feature>
<dbReference type="PANTHER" id="PTHR12714">
    <property type="entry name" value="PROTEIN-S ISOPRENYLCYSTEINE O-METHYLTRANSFERASE"/>
    <property type="match status" value="1"/>
</dbReference>
<gene>
    <name evidence="7" type="ORF">D8780_06755</name>
</gene>
<proteinExistence type="predicted"/>
<evidence type="ECO:0000256" key="2">
    <source>
        <dbReference type="ARBA" id="ARBA00022692"/>
    </source>
</evidence>
<evidence type="ECO:0000313" key="7">
    <source>
        <dbReference type="EMBL" id="RLQ87949.1"/>
    </source>
</evidence>
<feature type="transmembrane region" description="Helical" evidence="6">
    <location>
        <begin position="62"/>
        <end position="85"/>
    </location>
</feature>
<dbReference type="AlphaFoldDB" id="A0A3L7JBZ5"/>
<dbReference type="Pfam" id="PF04191">
    <property type="entry name" value="PEMT"/>
    <property type="match status" value="1"/>
</dbReference>
<accession>A0A3L7JBZ5</accession>
<dbReference type="Gene3D" id="1.20.120.1630">
    <property type="match status" value="1"/>
</dbReference>
<organism evidence="7 8">
    <name type="scientific">Notoacmeibacter ruber</name>
    <dbReference type="NCBI Taxonomy" id="2670375"/>
    <lineage>
        <taxon>Bacteria</taxon>
        <taxon>Pseudomonadati</taxon>
        <taxon>Pseudomonadota</taxon>
        <taxon>Alphaproteobacteria</taxon>
        <taxon>Hyphomicrobiales</taxon>
        <taxon>Notoacmeibacteraceae</taxon>
        <taxon>Notoacmeibacter</taxon>
    </lineage>
</organism>
<keyword evidence="8" id="KW-1185">Reference proteome</keyword>
<comment type="subcellular location">
    <subcellularLocation>
        <location evidence="1">Endomembrane system</location>
        <topology evidence="1">Multi-pass membrane protein</topology>
    </subcellularLocation>
</comment>
<evidence type="ECO:0000256" key="6">
    <source>
        <dbReference type="SAM" id="Phobius"/>
    </source>
</evidence>
<evidence type="ECO:0000256" key="3">
    <source>
        <dbReference type="ARBA" id="ARBA00022989"/>
    </source>
</evidence>
<feature type="region of interest" description="Disordered" evidence="5">
    <location>
        <begin position="1"/>
        <end position="24"/>
    </location>
</feature>
<dbReference type="InterPro" id="IPR007318">
    <property type="entry name" value="Phopholipid_MeTrfase"/>
</dbReference>
<keyword evidence="3 6" id="KW-1133">Transmembrane helix</keyword>
<keyword evidence="7" id="KW-0489">Methyltransferase</keyword>
<keyword evidence="7" id="KW-0808">Transferase</keyword>
<protein>
    <submittedName>
        <fullName evidence="7">Isoprenylcysteine carboxylmethyltransferase family protein</fullName>
    </submittedName>
</protein>
<sequence length="176" mass="19394">MSNSSKSARSKHKSSVETPAGQSAPTRFPWPPVIALIAGVTAYVLGRFLTPLAILPASFVPVLAAFGWLLVVMGLGLDLLAMWTLHRHGTTVSPMHGSAKLVTSGPYRISRNPIYLGNTIILIGLGFAFNNFWFPILAVLAGFAVTKLQIIPEERYLAARFGKSWRHYSKRISRWF</sequence>
<comment type="caution">
    <text evidence="7">The sequence shown here is derived from an EMBL/GenBank/DDBJ whole genome shotgun (WGS) entry which is preliminary data.</text>
</comment>
<evidence type="ECO:0000256" key="4">
    <source>
        <dbReference type="ARBA" id="ARBA00023136"/>
    </source>
</evidence>
<name>A0A3L7JBZ5_9HYPH</name>
<keyword evidence="2 6" id="KW-0812">Transmembrane</keyword>
<dbReference type="GO" id="GO:0012505">
    <property type="term" value="C:endomembrane system"/>
    <property type="evidence" value="ECO:0007669"/>
    <property type="project" value="UniProtKB-SubCell"/>
</dbReference>
<evidence type="ECO:0000313" key="8">
    <source>
        <dbReference type="Proteomes" id="UP000281094"/>
    </source>
</evidence>
<dbReference type="EMBL" id="RCWN01000001">
    <property type="protein sequence ID" value="RLQ87949.1"/>
    <property type="molecule type" value="Genomic_DNA"/>
</dbReference>
<keyword evidence="4 6" id="KW-0472">Membrane</keyword>
<dbReference type="GO" id="GO:0008168">
    <property type="term" value="F:methyltransferase activity"/>
    <property type="evidence" value="ECO:0007669"/>
    <property type="project" value="UniProtKB-KW"/>
</dbReference>